<evidence type="ECO:0000313" key="2">
    <source>
        <dbReference type="EMBL" id="KHT65578.1"/>
    </source>
</evidence>
<dbReference type="EMBL" id="JWLZ01000001">
    <property type="protein sequence ID" value="KHT65578.1"/>
    <property type="molecule type" value="Genomic_DNA"/>
</dbReference>
<proteinExistence type="predicted"/>
<accession>A0A0B9GA13</accession>
<sequence>MPREVIEYDLSEDAKACPCCQGELHAIGIETSEQLEIIPKQVKVLCHERKKYACRHCENHGEGSKIITALMPRQPLPGSIATAGTLATISTQKIS</sequence>
<dbReference type="RefSeq" id="WP_039455960.1">
    <property type="nucleotide sequence ID" value="NZ_JWLZ01000001.1"/>
</dbReference>
<dbReference type="AlphaFoldDB" id="A0A0B9GA13"/>
<evidence type="ECO:0000313" key="3">
    <source>
        <dbReference type="Proteomes" id="UP000031278"/>
    </source>
</evidence>
<evidence type="ECO:0000259" key="1">
    <source>
        <dbReference type="Pfam" id="PF13005"/>
    </source>
</evidence>
<name>A0A0B9GA13_9GAMM</name>
<feature type="domain" description="Transposase IS66 zinc-finger binding" evidence="1">
    <location>
        <begin position="15"/>
        <end position="58"/>
    </location>
</feature>
<dbReference type="Proteomes" id="UP000031278">
    <property type="component" value="Unassembled WGS sequence"/>
</dbReference>
<protein>
    <recommendedName>
        <fullName evidence="1">Transposase IS66 zinc-finger binding domain-containing protein</fullName>
    </recommendedName>
</protein>
<dbReference type="Pfam" id="PF13005">
    <property type="entry name" value="zf-IS66"/>
    <property type="match status" value="1"/>
</dbReference>
<comment type="caution">
    <text evidence="2">The sequence shown here is derived from an EMBL/GenBank/DDBJ whole genome shotgun (WGS) entry which is preliminary data.</text>
</comment>
<dbReference type="InterPro" id="IPR024474">
    <property type="entry name" value="Znf_dom_IS66"/>
</dbReference>
<reference evidence="2 3" key="1">
    <citation type="submission" date="2014-12" db="EMBL/GenBank/DDBJ databases">
        <title>Genome sequencing of Photobacterium gaetbulicola AD005a.</title>
        <authorList>
            <person name="Adrian T.G.S."/>
            <person name="Chan K.G."/>
        </authorList>
    </citation>
    <scope>NUCLEOTIDE SEQUENCE [LARGE SCALE GENOMIC DNA]</scope>
    <source>
        <strain evidence="2 3">AD005a</strain>
    </source>
</reference>
<gene>
    <name evidence="2" type="ORF">RJ45_00045</name>
</gene>
<organism evidence="2 3">
    <name type="scientific">Photobacterium gaetbulicola</name>
    <dbReference type="NCBI Taxonomy" id="1295392"/>
    <lineage>
        <taxon>Bacteria</taxon>
        <taxon>Pseudomonadati</taxon>
        <taxon>Pseudomonadota</taxon>
        <taxon>Gammaproteobacteria</taxon>
        <taxon>Vibrionales</taxon>
        <taxon>Vibrionaceae</taxon>
        <taxon>Photobacterium</taxon>
    </lineage>
</organism>